<dbReference type="GO" id="GO:0051287">
    <property type="term" value="F:NAD binding"/>
    <property type="evidence" value="ECO:0007669"/>
    <property type="project" value="InterPro"/>
</dbReference>
<dbReference type="SUPFAM" id="SSF53659">
    <property type="entry name" value="Isocitrate/Isopropylmalate dehydrogenase-like"/>
    <property type="match status" value="1"/>
</dbReference>
<keyword evidence="2 4" id="KW-0560">Oxidoreductase</keyword>
<name>A0A150LIG0_9BACI</name>
<dbReference type="KEGG" id="hspo:JGZ69_02355"/>
<evidence type="ECO:0000313" key="6">
    <source>
        <dbReference type="Proteomes" id="UP000075666"/>
    </source>
</evidence>
<gene>
    <name evidence="4" type="ORF">B4102_0203</name>
    <name evidence="5" type="ORF">JGZ69_02355</name>
</gene>
<proteinExistence type="inferred from homology"/>
<sequence length="356" mass="38927">MATYKIGVLYGDGIGPEITKATVDVLTAASKLAGTTKFEFVELPMGWDGIEKYNDPMPQSTKDALKETHGWIMGPHDSASYPKELKEKRNPSGELRTYFDLYANVRPAKTMEGIRSVVGDADLVIYRENTEGYYCDRNMYVGVGEWKVTPDIVISAGVFTRKAIERIAHAAFKAALQRRKKVTIVHKANVIQLGSGLFLDVCREVGQQYPDVEVDDYHIDAMAAHLVRRANDFDVIVTENMFGDILSDLTGELVGSLGLAPSINSSDNQAMAQAAHGSAPDIAGKNIANPTGIILSAVMFLEWLASQHNDPKVSEIARNIENGLFLAISEGVKTKDLGGTASTTEFTEGIIERLKR</sequence>
<dbReference type="Proteomes" id="UP000075666">
    <property type="component" value="Unassembled WGS sequence"/>
</dbReference>
<protein>
    <submittedName>
        <fullName evidence="4">3-isopropylmalate dehydrogenase</fullName>
        <ecNumber evidence="4">1.1.1.85</ecNumber>
    </submittedName>
    <submittedName>
        <fullName evidence="5">Isocitrate/isopropylmalate dehydrogenase family protein</fullName>
    </submittedName>
</protein>
<accession>A0A150LIG0</accession>
<comment type="similarity">
    <text evidence="1">Belongs to the isocitrate and isopropylmalate dehydrogenases family.</text>
</comment>
<evidence type="ECO:0000313" key="5">
    <source>
        <dbReference type="EMBL" id="QQX25830.1"/>
    </source>
</evidence>
<dbReference type="PATRIC" id="fig|46224.3.peg.3456"/>
<dbReference type="RefSeq" id="WP_066226119.1">
    <property type="nucleotide sequence ID" value="NZ_CP066701.1"/>
</dbReference>
<feature type="domain" description="Isopropylmalate dehydrogenase-like" evidence="3">
    <location>
        <begin position="5"/>
        <end position="350"/>
    </location>
</feature>
<dbReference type="Pfam" id="PF00180">
    <property type="entry name" value="Iso_dh"/>
    <property type="match status" value="1"/>
</dbReference>
<dbReference type="EMBL" id="LQYN01000005">
    <property type="protein sequence ID" value="KYD11532.1"/>
    <property type="molecule type" value="Genomic_DNA"/>
</dbReference>
<dbReference type="PANTHER" id="PTHR11835:SF34">
    <property type="entry name" value="ISOCITRATE DEHYDROGENASE [NAD] SUBUNIT ALPHA, MITOCHONDRIAL"/>
    <property type="match status" value="1"/>
</dbReference>
<evidence type="ECO:0000256" key="1">
    <source>
        <dbReference type="ARBA" id="ARBA00007769"/>
    </source>
</evidence>
<evidence type="ECO:0000313" key="4">
    <source>
        <dbReference type="EMBL" id="KYD11532.1"/>
    </source>
</evidence>
<reference evidence="4 6" key="1">
    <citation type="submission" date="2016-01" db="EMBL/GenBank/DDBJ databases">
        <title>Genome Sequences of Twelve Sporeforming Bacillus Species Isolated from Foods.</title>
        <authorList>
            <person name="Berendsen E.M."/>
            <person name="Wells-Bennik M.H."/>
            <person name="Krawcyk A.O."/>
            <person name="De Jong A."/>
            <person name="Holsappel S."/>
            <person name="Eijlander R.T."/>
            <person name="Kuipers O.P."/>
        </authorList>
    </citation>
    <scope>NUCLEOTIDE SEQUENCE [LARGE SCALE GENOMIC DNA]</scope>
    <source>
        <strain evidence="4 6">B4102</strain>
    </source>
</reference>
<dbReference type="EC" id="1.1.1.85" evidence="4"/>
<dbReference type="PROSITE" id="PS00470">
    <property type="entry name" value="IDH_IMDH"/>
    <property type="match status" value="1"/>
</dbReference>
<dbReference type="GO" id="GO:0003862">
    <property type="term" value="F:3-isopropylmalate dehydrogenase activity"/>
    <property type="evidence" value="ECO:0007669"/>
    <property type="project" value="UniProtKB-EC"/>
</dbReference>
<dbReference type="InterPro" id="IPR019818">
    <property type="entry name" value="IsoCit/isopropylmalate_DH_CS"/>
</dbReference>
<evidence type="ECO:0000313" key="7">
    <source>
        <dbReference type="Proteomes" id="UP000595512"/>
    </source>
</evidence>
<dbReference type="Proteomes" id="UP000595512">
    <property type="component" value="Chromosome"/>
</dbReference>
<dbReference type="AlphaFoldDB" id="A0A150LIG0"/>
<organism evidence="4 6">
    <name type="scientific">Heyndrickxia sporothermodurans</name>
    <dbReference type="NCBI Taxonomy" id="46224"/>
    <lineage>
        <taxon>Bacteria</taxon>
        <taxon>Bacillati</taxon>
        <taxon>Bacillota</taxon>
        <taxon>Bacilli</taxon>
        <taxon>Bacillales</taxon>
        <taxon>Bacillaceae</taxon>
        <taxon>Heyndrickxia</taxon>
    </lineage>
</organism>
<reference evidence="5 7" key="2">
    <citation type="submission" date="2020-12" db="EMBL/GenBank/DDBJ databases">
        <title>Taxonomic evaluation of the Bacillus sporothermodurans group of bacteria based on whole genome sequences.</title>
        <authorList>
            <person name="Fiedler G."/>
            <person name="Herbstmann A.-D."/>
            <person name="Doll E."/>
            <person name="Wenning M."/>
            <person name="Brinks E."/>
            <person name="Kabisch J."/>
            <person name="Breitenwieser F."/>
            <person name="Lappann M."/>
            <person name="Boehnlein C."/>
            <person name="Franz C."/>
        </authorList>
    </citation>
    <scope>NUCLEOTIDE SEQUENCE [LARGE SCALE GENOMIC DNA]</scope>
    <source>
        <strain evidence="5 7">DSM 10599</strain>
    </source>
</reference>
<dbReference type="PANTHER" id="PTHR11835">
    <property type="entry name" value="DECARBOXYLATING DEHYDROGENASES-ISOCITRATE, ISOPROPYLMALATE, TARTRATE"/>
    <property type="match status" value="1"/>
</dbReference>
<dbReference type="OrthoDB" id="9806254at2"/>
<dbReference type="GO" id="GO:0004449">
    <property type="term" value="F:isocitrate dehydrogenase (NAD+) activity"/>
    <property type="evidence" value="ECO:0007669"/>
    <property type="project" value="TreeGrafter"/>
</dbReference>
<dbReference type="GO" id="GO:0000287">
    <property type="term" value="F:magnesium ion binding"/>
    <property type="evidence" value="ECO:0007669"/>
    <property type="project" value="InterPro"/>
</dbReference>
<dbReference type="Gene3D" id="3.40.718.10">
    <property type="entry name" value="Isopropylmalate Dehydrogenase"/>
    <property type="match status" value="1"/>
</dbReference>
<dbReference type="STRING" id="46224.B4102_0203"/>
<dbReference type="InterPro" id="IPR024084">
    <property type="entry name" value="IsoPropMal-DH-like_dom"/>
</dbReference>
<evidence type="ECO:0000256" key="2">
    <source>
        <dbReference type="ARBA" id="ARBA00023002"/>
    </source>
</evidence>
<dbReference type="EMBL" id="CP066701">
    <property type="protein sequence ID" value="QQX25830.1"/>
    <property type="molecule type" value="Genomic_DNA"/>
</dbReference>
<keyword evidence="6" id="KW-1185">Reference proteome</keyword>
<dbReference type="GO" id="GO:0006099">
    <property type="term" value="P:tricarboxylic acid cycle"/>
    <property type="evidence" value="ECO:0007669"/>
    <property type="project" value="TreeGrafter"/>
</dbReference>
<dbReference type="GO" id="GO:0006102">
    <property type="term" value="P:isocitrate metabolic process"/>
    <property type="evidence" value="ECO:0007669"/>
    <property type="project" value="TreeGrafter"/>
</dbReference>
<evidence type="ECO:0000259" key="3">
    <source>
        <dbReference type="SMART" id="SM01329"/>
    </source>
</evidence>
<dbReference type="SMART" id="SM01329">
    <property type="entry name" value="Iso_dh"/>
    <property type="match status" value="1"/>
</dbReference>